<feature type="domain" description="FATC" evidence="5">
    <location>
        <begin position="3940"/>
        <end position="3972"/>
    </location>
</feature>
<dbReference type="EMBL" id="KZ819356">
    <property type="protein sequence ID" value="PWN45297.1"/>
    <property type="molecule type" value="Genomic_DNA"/>
</dbReference>
<dbReference type="GO" id="GO:0006281">
    <property type="term" value="P:DNA repair"/>
    <property type="evidence" value="ECO:0007669"/>
    <property type="project" value="TreeGrafter"/>
</dbReference>
<feature type="compositionally biased region" description="Low complexity" evidence="2">
    <location>
        <begin position="3327"/>
        <end position="3344"/>
    </location>
</feature>
<dbReference type="OrthoDB" id="5570127at2759"/>
<organism evidence="6 7">
    <name type="scientific">Ceraceosorus guamensis</name>
    <dbReference type="NCBI Taxonomy" id="1522189"/>
    <lineage>
        <taxon>Eukaryota</taxon>
        <taxon>Fungi</taxon>
        <taxon>Dikarya</taxon>
        <taxon>Basidiomycota</taxon>
        <taxon>Ustilaginomycotina</taxon>
        <taxon>Exobasidiomycetes</taxon>
        <taxon>Ceraceosorales</taxon>
        <taxon>Ceraceosoraceae</taxon>
        <taxon>Ceraceosorus</taxon>
    </lineage>
</organism>
<accession>A0A316W5Z0</accession>
<dbReference type="InterPro" id="IPR016024">
    <property type="entry name" value="ARM-type_fold"/>
</dbReference>
<feature type="compositionally biased region" description="Basic and acidic residues" evidence="2">
    <location>
        <begin position="3270"/>
        <end position="3280"/>
    </location>
</feature>
<evidence type="ECO:0000256" key="2">
    <source>
        <dbReference type="SAM" id="MobiDB-lite"/>
    </source>
</evidence>
<keyword evidence="7" id="KW-1185">Reference proteome</keyword>
<proteinExistence type="inferred from homology"/>
<dbReference type="CDD" id="cd05163">
    <property type="entry name" value="PIKK_TRRAP"/>
    <property type="match status" value="1"/>
</dbReference>
<evidence type="ECO:0000259" key="5">
    <source>
        <dbReference type="PROSITE" id="PS51190"/>
    </source>
</evidence>
<feature type="region of interest" description="Disordered" evidence="2">
    <location>
        <begin position="3234"/>
        <end position="3433"/>
    </location>
</feature>
<feature type="compositionally biased region" description="Acidic residues" evidence="2">
    <location>
        <begin position="2255"/>
        <end position="2268"/>
    </location>
</feature>
<dbReference type="Pfam" id="PF20175">
    <property type="entry name" value="Tra1_central"/>
    <property type="match status" value="1"/>
</dbReference>
<dbReference type="GO" id="GO:0005634">
    <property type="term" value="C:nucleus"/>
    <property type="evidence" value="ECO:0007669"/>
    <property type="project" value="TreeGrafter"/>
</dbReference>
<dbReference type="PROSITE" id="PS51189">
    <property type="entry name" value="FAT"/>
    <property type="match status" value="1"/>
</dbReference>
<dbReference type="GO" id="GO:0035267">
    <property type="term" value="C:NuA4 histone acetyltransferase complex"/>
    <property type="evidence" value="ECO:0007669"/>
    <property type="project" value="TreeGrafter"/>
</dbReference>
<feature type="compositionally biased region" description="Polar residues" evidence="2">
    <location>
        <begin position="1"/>
        <end position="10"/>
    </location>
</feature>
<comment type="similarity">
    <text evidence="1">Belongs to the PI3/PI4-kinase family. TRA1 subfamily.</text>
</comment>
<dbReference type="GeneID" id="37038717"/>
<dbReference type="InterPro" id="IPR003151">
    <property type="entry name" value="PIK-rel_kinase_FAT"/>
</dbReference>
<feature type="compositionally biased region" description="Polar residues" evidence="2">
    <location>
        <begin position="3369"/>
        <end position="3383"/>
    </location>
</feature>
<feature type="region of interest" description="Disordered" evidence="2">
    <location>
        <begin position="192"/>
        <end position="247"/>
    </location>
</feature>
<feature type="region of interest" description="Disordered" evidence="2">
    <location>
        <begin position="2255"/>
        <end position="2288"/>
    </location>
</feature>
<dbReference type="GO" id="GO:0000124">
    <property type="term" value="C:SAGA complex"/>
    <property type="evidence" value="ECO:0007669"/>
    <property type="project" value="TreeGrafter"/>
</dbReference>
<evidence type="ECO:0000256" key="1">
    <source>
        <dbReference type="ARBA" id="ARBA00007234"/>
    </source>
</evidence>
<feature type="region of interest" description="Disordered" evidence="2">
    <location>
        <begin position="1"/>
        <end position="42"/>
    </location>
</feature>
<dbReference type="InterPro" id="IPR000403">
    <property type="entry name" value="PI3/4_kinase_cat_dom"/>
</dbReference>
<evidence type="ECO:0008006" key="8">
    <source>
        <dbReference type="Google" id="ProtNLM"/>
    </source>
</evidence>
<dbReference type="Pfam" id="PF02259">
    <property type="entry name" value="FAT"/>
    <property type="match status" value="1"/>
</dbReference>
<feature type="compositionally biased region" description="Low complexity" evidence="2">
    <location>
        <begin position="3234"/>
        <end position="3246"/>
    </location>
</feature>
<dbReference type="InterPro" id="IPR003152">
    <property type="entry name" value="FATC_dom"/>
</dbReference>
<dbReference type="FunCoup" id="A0A316W5Z0">
    <property type="interactions" value="606"/>
</dbReference>
<feature type="compositionally biased region" description="Low complexity" evidence="2">
    <location>
        <begin position="15"/>
        <end position="33"/>
    </location>
</feature>
<dbReference type="InterPro" id="IPR046807">
    <property type="entry name" value="Tra1_central"/>
</dbReference>
<feature type="domain" description="FAT" evidence="4">
    <location>
        <begin position="2657"/>
        <end position="3213"/>
    </location>
</feature>
<dbReference type="SMART" id="SM00146">
    <property type="entry name" value="PI3Kc"/>
    <property type="match status" value="1"/>
</dbReference>
<feature type="compositionally biased region" description="Low complexity" evidence="2">
    <location>
        <begin position="220"/>
        <end position="230"/>
    </location>
</feature>
<feature type="region of interest" description="Disordered" evidence="2">
    <location>
        <begin position="2053"/>
        <end position="2081"/>
    </location>
</feature>
<name>A0A316W5Z0_9BASI</name>
<dbReference type="GO" id="GO:0006355">
    <property type="term" value="P:regulation of DNA-templated transcription"/>
    <property type="evidence" value="ECO:0007669"/>
    <property type="project" value="TreeGrafter"/>
</dbReference>
<dbReference type="SUPFAM" id="SSF56112">
    <property type="entry name" value="Protein kinase-like (PK-like)"/>
    <property type="match status" value="1"/>
</dbReference>
<feature type="region of interest" description="Disordered" evidence="2">
    <location>
        <begin position="2352"/>
        <end position="2372"/>
    </location>
</feature>
<sequence>MASAGPSTDSPALKASAAGTPDGAPTPTAGPSGKSAGPDIRQLAARLTDTKNETKARLQAAIELKEATESAAAADAVAFLEAFIPATISALASVPCSLQPDSHEQRLRHLLLETLHRLPGIERARAQCKPLLRCMMAVMQDDNEENAGLALKVIIDLYRALKTELESEVAPFLKVVAELYKCMKSTVAQAFDPESSASDSTGGSMNKQEGPAVDSPMGAPSPAAESQAASMTGSEFGPGTGTSSAHANAQPKMLVKSSSSFKVLTECPIAIVLILQTFRSTVASAIRLFVPLIIEDCLRLEAPQQRDARLAAKAKGEVLVGAVPGIQNPALYADFMSTQVKMMSFLAYVTKGTADAMRPYAEEFPIIAVRLLQDLPPDASQSRKELLVATRHILSTELRSAFISQVDVLLDERVMTGTGITSRETLRPLAISMLADLVHHVRPQLNASQIARIVKIHIRFLHDPTLAPSIQTMCVKLLLNLSDPSVMRHPEEIGPVLSTILEALFEKLASLPRLREDLDLARQYKAEANATSTGANDASEDAHGQSVHAQPPIIAIERAKVIGAGVMLPDIAGVEAIKDARFLFRNLLMGFKSLLPALRRRKLPEPSGEMMGRLFVDGVKCWTLYEQTEGMPDKEVMELFTNIFLDLDPATFHEVFSTHMPFLFERILLSPNLLGVPQSLMSNDAVSKRFVAILFQYLVNRLSELGDADKKTASVTLRLFKMAFMAVTIFPEDNEAVLQPHLSHIIMTSMKLASQAVEPANYFLLLRALFRSIGGGRFELLYKDVLPLLPVLLENLNNLLTAAEPSRRELFVDLCLTVPVRLSVLLPYLGYLMRPLVLALQSSTELVSQGLRTLELCIDNLTQEFLDPIMAPYLQDIMGALWKHLQPLPHNHQHSHTTMRILGKMGGRNRRLLQQPPRLNYKDHQQMTFAVCFDDKAQSMELVPLVELALAGMARTEHYYRKHAFELLRHAAALFIDGVLSNAGGEREKCFESIVKALFQATYCEPDRQELEGATNYLLGLSKHIFALETRRDTSVTRQPSSLMVCFMQGVAQALAANDNEAADRTAIANLELQIIATGRQACIAASRQEQWTTLMHSLASKHCTLCYDPLWQRKTGGWLAIDMMVRRADLGTHWLREHQLEIMRALLYMLKDMPSDPPGNVDAVGETILFVLRIAHARGATVRDGAAAESGAKNANEASAGDATSAKGDLTEPKDATVPASTEIGDKVDEKPQNVSLGKGTDVSGDKAQSTDVPKISSRSAEEDAMQERQFTYLVGVLVQELSSANSKVRAIARASFELLAELRGASVTSILMPIKDRLLVPIFTKPLRALPFGMQIGHIDAITFCLKLTPPLPEPNEELFRVLTEALALADAEDQALVGRVAQYKNMLAVTELRVVAIRLLASAMACNDFLTAKHNQMRIRIIAVYFKSLYSRSQAVIDEAYHSLQVTLATQPKLPKDVLQSGLRPILMTLADASRLTVAGLDGLARLLELLTSYFKVEIGSKLLVHMEGLADREAVERASRGALEGPKYADAHHLLQPPQPRESERISVLAAIVRIFHLLPSAASQFMEQLVRQVCSIEALLRRSGPTPFTKPLAQYFERYPAQACDCMFSRLEDAAYARCLRLALAEECAPALRQQIETDKATRLLPLLKPDSDPRRTLAALHIVRELEKQSEGWICANDDLIAALQTYWASSQHEQRRSEETGPRDDRISVQILEIFTKYLRRKHNTDLYFAIASMHTLQGAVDLSDITRFVYDALAVKASVADKRAVLSRCIDVAEKQDAPTAYKVEVMRLLANPILVVARRSIDTEYSPATSEAGSEPFEPLFDAALFTQVVNRIWKPFQHKGGPSFCPEDVVRIELILFSTMVLEHSAGLMSSQQGARKDAIMFGWANLATDDVTVKTTTYVFISRFLELFDAPIKIVARVYSGLLSLHHSEGRAMVRKALDILLPALPKRVPSAEPSHWAKWTKRQLVEEGNNVSQAYLIFQLIIRHSDLFYENREMFLPHIVGNLNKLGLSPSANTETRTLAVELVDVVARWEQKRIEAASSVREKALDPGSSENAAPSKRSADLQLSEEASSLPVKRARIDDAGKAIVTSSPERDSSTTQEGVGVHAYVPAQSMREAIMGFLVRFVSLSQEAIATRAPTSKAFATLKSLMELDIWSSLPVRLSLFQRSLATTEVKESTVPIFVNTLQTLRLVTKRRDRDWVISNLAMLHRLLERSIASDDVSIHENCRDLLEQIFAVLPEPVAGDEDAEGDEEDDVMVDAPSSPEQDKKKGALPGQPDEAALDFRKYAETTISEGLRNQTSLCAALTMLSAWSSVAVEKIDDFLAPLTKALTKLTKDHLGLATSQQPAGTSSQTSPPSESDPKLLMMVLDLLKLRISNLGEQRRWFLSAVVQLIEKSSSLDLCRFLLAMMRRWILEQNEGFPTVKEKAGILVKMMSFEQRDEALLRDFLDLIHAIYTKPSFARTELTVRLENAFLMGCRQRDPILRQKFIDIFDSTLVRSLAGRLTYLLGTQSWEYLADQYWIQQVLDLSLGAIAADKSLIRQRIVGGNPDFTPTLRAMTTGGLMQAVRPLLYIDSECTHRIWVAFFGTAWQALARKSQEDLTRSLVGTLTREHNLRQVSRRPNVIQTLLNGAVVCTPRPELPPQVVKYLGKTFAAWHTAMELLQDLLASLPREDDSIREACQDALSELYAELSEDDLFYGLWRRRCVYAETNAAISYEQTGMWAQAQIMYETAQAKARTGVLTFTEAEYSLWEDHWVICAQKLQQWDILTDLAKLEGNNDLLLECAWRLSDWVNDREVLEQALDNLSATSTPRRRVFAAYMALLKSQGSSEKPTEFGRICDEAIQLTLRKWHSLPTSVTQAHVPLLQIFQQLVELQEASSIFNSLSGTNAGNLDPKSQELKQLMQTWRERLPNRWDDINAWSDLVAWRQHVFSAVNKAYLPLVPQLQQNGAASSSTNSYAYRGYHETAWIVNRFAHVARKHQLNDVCISSLTKIYQLPNIEIQEAFLKLREQAKCHYRNPAELHQGLEVINNTNLMFFAAPQKAEFFTLKGMFMAKLNLLDDANHAFATAIQMDLNLAKAWTEWGRYNDRMFRDKPQHMGPASSAVSCYLQAAGLYKSAKVRKILIRILWLLSCDDSTGSVAQAFEGYRGEAPVWYWITFIPQLLQGLQHREAKYARRLLMQIAKTFPQSLYFFLRTAREDYAPVKRQVLVAAQRAAQAQQLRVSQQQQQGARGPETASGSAESANALPLDGGSSSQAERKDGGKPENVDVGPKDGVAQDRVDPKTGSPTSSAPMATSLGDESGKITAAKPEGQSAADGAGPSASAAPSAPGHTSDTNGAPDQAVKVATTGADAPNKPQSGAQGDDTSATSHPVGGNDAKTNSKQTSGNDGPSSSSAQSPNGHGSPPGPQNGLASSGTPGAAAAARQPWDYIDEILQILKTGFPLLALTLENTAEQIGQRFKPGTEEDIYRLINALLNDALQQYVGRASIPSDPGLLPQASMANVMRFADSLPQGPLKNEFEEDFVRSKPNLRQYVQRLQRWRDNYEVRLDRRTSLQHLEHCSHYLVEFQHQRFDEVEMPGQYLRLEDNNSDFAKITRFVPTFELTRSSGICTRRISIFSNKGNTHSFAVQLPSARYCRREERILQLLRLLNRVLERRIESRKRGLTFTTPVAIPLSPQLRLVESDASFVSLQDVFERHCEEVGISKEDPITMWVEKMRSVSDANRHLVHLSNLRMDLLDEISTKMVPDTVLTRFITRSMSSPSDLWLLRKQFTLQMASTMFLTYALFISARGPPRISFSRNSGVVSMSDVVPTFSPTQPQFKSNDPTPFRLTPNLQNFITPTGVEGILASSLTAIGRCLSEPERDLEEYLSIFVRDEITFWLQTSQRNPPGVFVEAPRDIIYPNILDMVKRARLMSCDYEASKPHPSTVPVSQTVLDLINSATNSGKLALQEPTWHPWL</sequence>
<dbReference type="PANTHER" id="PTHR11139">
    <property type="entry name" value="ATAXIA TELANGIECTASIA MUTATED ATM -RELATED"/>
    <property type="match status" value="1"/>
</dbReference>
<feature type="region of interest" description="Disordered" evidence="2">
    <location>
        <begin position="1185"/>
        <end position="1263"/>
    </location>
</feature>
<feature type="compositionally biased region" description="Polar residues" evidence="2">
    <location>
        <begin position="2353"/>
        <end position="2369"/>
    </location>
</feature>
<dbReference type="PROSITE" id="PS50290">
    <property type="entry name" value="PI3_4_KINASE_3"/>
    <property type="match status" value="1"/>
</dbReference>
<evidence type="ECO:0000313" key="7">
    <source>
        <dbReference type="Proteomes" id="UP000245783"/>
    </source>
</evidence>
<dbReference type="RefSeq" id="XP_025372457.1">
    <property type="nucleotide sequence ID" value="XM_025516847.1"/>
</dbReference>
<dbReference type="InterPro" id="IPR014009">
    <property type="entry name" value="PIK_FAT"/>
</dbReference>
<feature type="compositionally biased region" description="Polar residues" evidence="2">
    <location>
        <begin position="3391"/>
        <end position="3414"/>
    </location>
</feature>
<dbReference type="InterPro" id="IPR046805">
    <property type="entry name" value="Tra1_ring"/>
</dbReference>
<dbReference type="SUPFAM" id="SSF48371">
    <property type="entry name" value="ARM repeat"/>
    <property type="match status" value="3"/>
</dbReference>
<protein>
    <recommendedName>
        <fullName evidence="8">Non-specific serine/threonine protein kinase</fullName>
    </recommendedName>
</protein>
<dbReference type="InterPro" id="IPR011009">
    <property type="entry name" value="Kinase-like_dom_sf"/>
</dbReference>
<reference evidence="6 7" key="1">
    <citation type="journal article" date="2018" name="Mol. Biol. Evol.">
        <title>Broad Genomic Sampling Reveals a Smut Pathogenic Ancestry of the Fungal Clade Ustilaginomycotina.</title>
        <authorList>
            <person name="Kijpornyongpan T."/>
            <person name="Mondo S.J."/>
            <person name="Barry K."/>
            <person name="Sandor L."/>
            <person name="Lee J."/>
            <person name="Lipzen A."/>
            <person name="Pangilinan J."/>
            <person name="LaButti K."/>
            <person name="Hainaut M."/>
            <person name="Henrissat B."/>
            <person name="Grigoriev I.V."/>
            <person name="Spatafora J.W."/>
            <person name="Aime M.C."/>
        </authorList>
    </citation>
    <scope>NUCLEOTIDE SEQUENCE [LARGE SCALE GENOMIC DNA]</scope>
    <source>
        <strain evidence="6 7">MCA 4658</strain>
    </source>
</reference>
<evidence type="ECO:0000259" key="3">
    <source>
        <dbReference type="PROSITE" id="PS50290"/>
    </source>
</evidence>
<gene>
    <name evidence="6" type="ORF">IE81DRAFT_364310</name>
</gene>
<evidence type="ECO:0000259" key="4">
    <source>
        <dbReference type="PROSITE" id="PS51189"/>
    </source>
</evidence>
<feature type="domain" description="PI3K/PI4K catalytic" evidence="3">
    <location>
        <begin position="3612"/>
        <end position="3937"/>
    </location>
</feature>
<dbReference type="Pfam" id="PF00454">
    <property type="entry name" value="PI3_PI4_kinase"/>
    <property type="match status" value="1"/>
</dbReference>
<dbReference type="InParanoid" id="A0A316W5Z0"/>
<dbReference type="PANTHER" id="PTHR11139:SF1">
    <property type="entry name" value="TRANSFORMATION_TRANSCRIPTION DOMAIN-ASSOCIATED PROTEIN"/>
    <property type="match status" value="1"/>
</dbReference>
<feature type="compositionally biased region" description="Polar residues" evidence="2">
    <location>
        <begin position="195"/>
        <end position="207"/>
    </location>
</feature>
<dbReference type="PROSITE" id="PS51190">
    <property type="entry name" value="FATC"/>
    <property type="match status" value="1"/>
</dbReference>
<dbReference type="InterPro" id="IPR050517">
    <property type="entry name" value="DDR_Repair_Kinase"/>
</dbReference>
<evidence type="ECO:0000313" key="6">
    <source>
        <dbReference type="EMBL" id="PWN45297.1"/>
    </source>
</evidence>
<dbReference type="Proteomes" id="UP000245783">
    <property type="component" value="Unassembled WGS sequence"/>
</dbReference>
<dbReference type="STRING" id="1522189.A0A316W5Z0"/>
<dbReference type="Pfam" id="PF20206">
    <property type="entry name" value="Tra1_ring"/>
    <property type="match status" value="1"/>
</dbReference>